<sequence length="494" mass="56725">MLQTGTGLLADRLKSQSRLWFGEHLYRYFERLEDNFHRRALSANNPAEQAELLAQQKAVKRGQDEAFRLFADHINLAFNTKRAYDIGGHPELDRLAQGLEKLSDAYFKHEKPQLRIICRAIAPITVLAGFQQILVPLKLEASHRHQALTMFQGLLIQELNKLYSDLLSSLPVESQTHNLEAWISHIKQQLAEKNLSTQERALTETRLQRLLKLHSHRHSKNSNSVQIEPSDEELLNTVATLFQQLTTRRRLSSGVLSSLNTLQTSVSALALQDRSVFMHPLHPARQVCRQLINTLNQWDDAPLAQRQQFEAELKTISKKFSDHHINANQFNAVREQVDACCQHLLQSIKLNDKRSLNADVGQKRLARLRRKVHEMLDEKTTELDLPVNIGNMLYGPMTTIILYHWLRHGSNSAPLRRSLQLVDDILWYIQPHSNWSELRRAKAMSKDIETELSDGLQRINYGYHATQTLIDELHQLRLAASGRSVSVPLPDAKR</sequence>
<gene>
    <name evidence="1" type="ORF">C0068_10480</name>
</gene>
<name>A0A2S4HFF5_9GAMM</name>
<organism evidence="1 2">
    <name type="scientific">Zhongshania marina</name>
    <dbReference type="NCBI Taxonomy" id="2304603"/>
    <lineage>
        <taxon>Bacteria</taxon>
        <taxon>Pseudomonadati</taxon>
        <taxon>Pseudomonadota</taxon>
        <taxon>Gammaproteobacteria</taxon>
        <taxon>Cellvibrionales</taxon>
        <taxon>Spongiibacteraceae</taxon>
        <taxon>Zhongshania</taxon>
    </lineage>
</organism>
<dbReference type="Pfam" id="PF07793">
    <property type="entry name" value="DUF1631"/>
    <property type="match status" value="1"/>
</dbReference>
<evidence type="ECO:0008006" key="3">
    <source>
        <dbReference type="Google" id="ProtNLM"/>
    </source>
</evidence>
<protein>
    <recommendedName>
        <fullName evidence="3">DUF1631 domain-containing protein</fullName>
    </recommendedName>
</protein>
<dbReference type="EMBL" id="PQGG01000025">
    <property type="protein sequence ID" value="POP52723.1"/>
    <property type="molecule type" value="Genomic_DNA"/>
</dbReference>
<reference evidence="1" key="1">
    <citation type="submission" date="2018-01" db="EMBL/GenBank/DDBJ databases">
        <authorList>
            <person name="Yu X.-D."/>
        </authorList>
    </citation>
    <scope>NUCLEOTIDE SEQUENCE</scope>
    <source>
        <strain evidence="1">ZX-21</strain>
    </source>
</reference>
<evidence type="ECO:0000313" key="2">
    <source>
        <dbReference type="Proteomes" id="UP000237222"/>
    </source>
</evidence>
<comment type="caution">
    <text evidence="1">The sequence shown here is derived from an EMBL/GenBank/DDBJ whole genome shotgun (WGS) entry which is preliminary data.</text>
</comment>
<dbReference type="AlphaFoldDB" id="A0A2S4HFF5"/>
<dbReference type="OrthoDB" id="5721080at2"/>
<evidence type="ECO:0000313" key="1">
    <source>
        <dbReference type="EMBL" id="POP52723.1"/>
    </source>
</evidence>
<dbReference type="RefSeq" id="WP_103684446.1">
    <property type="nucleotide sequence ID" value="NZ_PQGG01000025.1"/>
</dbReference>
<accession>A0A2S4HFF5</accession>
<dbReference type="Proteomes" id="UP000237222">
    <property type="component" value="Unassembled WGS sequence"/>
</dbReference>
<proteinExistence type="predicted"/>
<dbReference type="InterPro" id="IPR012434">
    <property type="entry name" value="DUF1631"/>
</dbReference>